<gene>
    <name evidence="3" type="ORF">CK203_034355</name>
</gene>
<reference evidence="3 4" key="1">
    <citation type="journal article" date="2018" name="PLoS Genet.">
        <title>Population sequencing reveals clonal diversity and ancestral inbreeding in the grapevine cultivar Chardonnay.</title>
        <authorList>
            <person name="Roach M.J."/>
            <person name="Johnson D.L."/>
            <person name="Bohlmann J."/>
            <person name="van Vuuren H.J."/>
            <person name="Jones S.J."/>
            <person name="Pretorius I.S."/>
            <person name="Schmidt S.A."/>
            <person name="Borneman A.R."/>
        </authorList>
    </citation>
    <scope>NUCLEOTIDE SEQUENCE [LARGE SCALE GENOMIC DNA]</scope>
    <source>
        <strain evidence="4">cv. Chardonnay</strain>
        <tissue evidence="3">Leaf</tissue>
    </source>
</reference>
<dbReference type="GO" id="GO:0046983">
    <property type="term" value="F:protein dimerization activity"/>
    <property type="evidence" value="ECO:0007669"/>
    <property type="project" value="InterPro"/>
</dbReference>
<organism evidence="3 4">
    <name type="scientific">Vitis vinifera</name>
    <name type="common">Grape</name>
    <dbReference type="NCBI Taxonomy" id="29760"/>
    <lineage>
        <taxon>Eukaryota</taxon>
        <taxon>Viridiplantae</taxon>
        <taxon>Streptophyta</taxon>
        <taxon>Embryophyta</taxon>
        <taxon>Tracheophyta</taxon>
        <taxon>Spermatophyta</taxon>
        <taxon>Magnoliopsida</taxon>
        <taxon>eudicotyledons</taxon>
        <taxon>Gunneridae</taxon>
        <taxon>Pentapetalae</taxon>
        <taxon>rosids</taxon>
        <taxon>Vitales</taxon>
        <taxon>Vitaceae</taxon>
        <taxon>Viteae</taxon>
        <taxon>Vitis</taxon>
    </lineage>
</organism>
<feature type="domain" description="HAT C-terminal dimerisation" evidence="2">
    <location>
        <begin position="54"/>
        <end position="127"/>
    </location>
</feature>
<feature type="region of interest" description="Disordered" evidence="1">
    <location>
        <begin position="193"/>
        <end position="253"/>
    </location>
</feature>
<proteinExistence type="predicted"/>
<name>A0A438INS1_VITVI</name>
<accession>A0A438INS1</accession>
<dbReference type="InterPro" id="IPR012337">
    <property type="entry name" value="RNaseH-like_sf"/>
</dbReference>
<protein>
    <recommendedName>
        <fullName evidence="2">HAT C-terminal dimerisation domain-containing protein</fullName>
    </recommendedName>
</protein>
<dbReference type="SUPFAM" id="SSF53098">
    <property type="entry name" value="Ribonuclease H-like"/>
    <property type="match status" value="1"/>
</dbReference>
<evidence type="ECO:0000259" key="2">
    <source>
        <dbReference type="Pfam" id="PF05699"/>
    </source>
</evidence>
<dbReference type="InterPro" id="IPR008906">
    <property type="entry name" value="HATC_C_dom"/>
</dbReference>
<feature type="compositionally biased region" description="Polar residues" evidence="1">
    <location>
        <begin position="194"/>
        <end position="212"/>
    </location>
</feature>
<comment type="caution">
    <text evidence="3">The sequence shown here is derived from an EMBL/GenBank/DDBJ whole genome shotgun (WGS) entry which is preliminary data.</text>
</comment>
<evidence type="ECO:0000256" key="1">
    <source>
        <dbReference type="SAM" id="MobiDB-lite"/>
    </source>
</evidence>
<evidence type="ECO:0000313" key="4">
    <source>
        <dbReference type="Proteomes" id="UP000288805"/>
    </source>
</evidence>
<sequence length="253" mass="29169">MPFVYELMQVVKENLIRQQVREWIFEIIKGHWEETLKHPLHAVDTKKEFGDRAAVVEMSTMVPVEWWFMYGNHTLTLRKLAIKVLSQNASSFTCERNWSTFAFIHTKQRNLLAYPRLQQLVFCYYNMKLKLRDMEAENDKVAEKDYLDLFDISVEVEFGVDVDRVLFEEVHSESFSKDTDDSFEVPLNSHPLVDSTSVGQSGRPNATSTSVFGYNGSKGGTNNGGDNARGDVKQQQQSQFPMSPFTCEDDFTH</sequence>
<dbReference type="Proteomes" id="UP000288805">
    <property type="component" value="Unassembled WGS sequence"/>
</dbReference>
<dbReference type="EMBL" id="QGNW01000094">
    <property type="protein sequence ID" value="RVW98354.1"/>
    <property type="molecule type" value="Genomic_DNA"/>
</dbReference>
<evidence type="ECO:0000313" key="3">
    <source>
        <dbReference type="EMBL" id="RVW98354.1"/>
    </source>
</evidence>
<dbReference type="AlphaFoldDB" id="A0A438INS1"/>
<dbReference type="Pfam" id="PF05699">
    <property type="entry name" value="Dimer_Tnp_hAT"/>
    <property type="match status" value="1"/>
</dbReference>